<evidence type="ECO:0000256" key="10">
    <source>
        <dbReference type="ARBA" id="ARBA00025044"/>
    </source>
</evidence>
<evidence type="ECO:0000256" key="4">
    <source>
        <dbReference type="ARBA" id="ARBA00021898"/>
    </source>
</evidence>
<dbReference type="OrthoDB" id="278778at2"/>
<dbReference type="InterPro" id="IPR028976">
    <property type="entry name" value="CheC-like_sf"/>
</dbReference>
<evidence type="ECO:0000259" key="11">
    <source>
        <dbReference type="Pfam" id="PF01052"/>
    </source>
</evidence>
<comment type="similarity">
    <text evidence="3">Belongs to the FliM family.</text>
</comment>
<evidence type="ECO:0000256" key="8">
    <source>
        <dbReference type="ARBA" id="ARBA00023136"/>
    </source>
</evidence>
<proteinExistence type="inferred from homology"/>
<keyword evidence="13" id="KW-1185">Reference proteome</keyword>
<comment type="subcellular location">
    <subcellularLocation>
        <location evidence="1">Bacterial flagellum basal body</location>
    </subcellularLocation>
    <subcellularLocation>
        <location evidence="2">Cell membrane</location>
        <topology evidence="2">Peripheral membrane protein</topology>
    </subcellularLocation>
</comment>
<evidence type="ECO:0000256" key="6">
    <source>
        <dbReference type="ARBA" id="ARBA00022500"/>
    </source>
</evidence>
<dbReference type="GO" id="GO:0071978">
    <property type="term" value="P:bacterial-type flagellum-dependent swarming motility"/>
    <property type="evidence" value="ECO:0007669"/>
    <property type="project" value="TreeGrafter"/>
</dbReference>
<evidence type="ECO:0000256" key="3">
    <source>
        <dbReference type="ARBA" id="ARBA00011049"/>
    </source>
</evidence>
<comment type="function">
    <text evidence="10">FliM is one of three proteins (FliG, FliN, FliM) that forms the rotor-mounted switch complex (C ring), located at the base of the basal body. This complex interacts with the CheY and CheZ chemotaxis proteins, in addition to contacting components of the motor that determine the direction of flagellar rotation.</text>
</comment>
<keyword evidence="8" id="KW-0472">Membrane</keyword>
<evidence type="ECO:0000256" key="1">
    <source>
        <dbReference type="ARBA" id="ARBA00004117"/>
    </source>
</evidence>
<protein>
    <recommendedName>
        <fullName evidence="4">Flagellar motor switch protein FliM</fullName>
    </recommendedName>
</protein>
<evidence type="ECO:0000313" key="12">
    <source>
        <dbReference type="EMBL" id="QEL13311.1"/>
    </source>
</evidence>
<dbReference type="KEGG" id="lrs:PX52LOC_00165"/>
<keyword evidence="5" id="KW-1003">Cell membrane</keyword>
<dbReference type="EMBL" id="CP042425">
    <property type="protein sequence ID" value="QEL13311.1"/>
    <property type="molecule type" value="Genomic_DNA"/>
</dbReference>
<dbReference type="InterPro" id="IPR036429">
    <property type="entry name" value="SpoA-like_sf"/>
</dbReference>
<organism evidence="12 13">
    <name type="scientific">Limnoglobus roseus</name>
    <dbReference type="NCBI Taxonomy" id="2598579"/>
    <lineage>
        <taxon>Bacteria</taxon>
        <taxon>Pseudomonadati</taxon>
        <taxon>Planctomycetota</taxon>
        <taxon>Planctomycetia</taxon>
        <taxon>Gemmatales</taxon>
        <taxon>Gemmataceae</taxon>
        <taxon>Limnoglobus</taxon>
    </lineage>
</organism>
<name>A0A5C1A2D8_9BACT</name>
<accession>A0A5C1A2D8</accession>
<evidence type="ECO:0000313" key="13">
    <source>
        <dbReference type="Proteomes" id="UP000324974"/>
    </source>
</evidence>
<dbReference type="Gene3D" id="3.40.1550.10">
    <property type="entry name" value="CheC-like"/>
    <property type="match status" value="1"/>
</dbReference>
<keyword evidence="7" id="KW-0283">Flagellar rotation</keyword>
<dbReference type="Gene3D" id="2.30.330.10">
    <property type="entry name" value="SpoA-like"/>
    <property type="match status" value="1"/>
</dbReference>
<keyword evidence="12" id="KW-0969">Cilium</keyword>
<keyword evidence="6" id="KW-0145">Chemotaxis</keyword>
<dbReference type="GO" id="GO:0005886">
    <property type="term" value="C:plasma membrane"/>
    <property type="evidence" value="ECO:0007669"/>
    <property type="project" value="UniProtKB-SubCell"/>
</dbReference>
<evidence type="ECO:0000256" key="5">
    <source>
        <dbReference type="ARBA" id="ARBA00022475"/>
    </source>
</evidence>
<keyword evidence="9" id="KW-0975">Bacterial flagellum</keyword>
<dbReference type="AlphaFoldDB" id="A0A5C1A2D8"/>
<gene>
    <name evidence="12" type="ORF">PX52LOC_00165</name>
</gene>
<dbReference type="PANTHER" id="PTHR30034">
    <property type="entry name" value="FLAGELLAR MOTOR SWITCH PROTEIN FLIM"/>
    <property type="match status" value="1"/>
</dbReference>
<reference evidence="13" key="1">
    <citation type="submission" date="2019-08" db="EMBL/GenBank/DDBJ databases">
        <title>Limnoglobus roseus gen. nov., sp. nov., a novel freshwater planctomycete with a giant genome from the family Gemmataceae.</title>
        <authorList>
            <person name="Kulichevskaya I.S."/>
            <person name="Naumoff D.G."/>
            <person name="Miroshnikov K."/>
            <person name="Ivanova A."/>
            <person name="Philippov D.A."/>
            <person name="Hakobyan A."/>
            <person name="Rijpstra I.C."/>
            <person name="Sinninghe Damste J.S."/>
            <person name="Liesack W."/>
            <person name="Dedysh S.N."/>
        </authorList>
    </citation>
    <scope>NUCLEOTIDE SEQUENCE [LARGE SCALE GENOMIC DNA]</scope>
    <source>
        <strain evidence="13">PX52</strain>
    </source>
</reference>
<dbReference type="SUPFAM" id="SSF101801">
    <property type="entry name" value="Surface presentation of antigens (SPOA)"/>
    <property type="match status" value="1"/>
</dbReference>
<evidence type="ECO:0000256" key="2">
    <source>
        <dbReference type="ARBA" id="ARBA00004202"/>
    </source>
</evidence>
<evidence type="ECO:0000256" key="9">
    <source>
        <dbReference type="ARBA" id="ARBA00023143"/>
    </source>
</evidence>
<dbReference type="Pfam" id="PF01052">
    <property type="entry name" value="FliMN_C"/>
    <property type="match status" value="1"/>
</dbReference>
<dbReference type="GO" id="GO:0009425">
    <property type="term" value="C:bacterial-type flagellum basal body"/>
    <property type="evidence" value="ECO:0007669"/>
    <property type="project" value="UniProtKB-SubCell"/>
</dbReference>
<dbReference type="InterPro" id="IPR001543">
    <property type="entry name" value="FliN-like_C"/>
</dbReference>
<dbReference type="GO" id="GO:0050918">
    <property type="term" value="P:positive chemotaxis"/>
    <property type="evidence" value="ECO:0007669"/>
    <property type="project" value="TreeGrafter"/>
</dbReference>
<keyword evidence="12" id="KW-0966">Cell projection</keyword>
<feature type="domain" description="Flagellar motor switch protein FliN-like C-terminal" evidence="11">
    <location>
        <begin position="218"/>
        <end position="284"/>
    </location>
</feature>
<dbReference type="PANTHER" id="PTHR30034:SF6">
    <property type="entry name" value="YOP PROTEINS TRANSLOCATION PROTEIN Q"/>
    <property type="match status" value="1"/>
</dbReference>
<sequence length="288" mass="31141">MTQPAAPPAFDFRKPPPGDTERRVAAWLTEACRRAAVTWSKALPFPAEPKVGRVEITTAGAGIRSLPLEAVGFVVRASEQADDNFLLAIPRPVILLLLAGMMGETPKELPADRELSTVERSLCNYMLRELLVQPMEIAWPLPGGIKLKSDAGGPPETVWRQPLADAAYFAELTLTTPLGEFAVRLLFTRSGRLEQLTTPKVRAVPSDAAVRTQIETLVKEMPVDVTVVLGTADLTMFDLARLVAGDVVLLRQRVSEPLEARVAGAAKFRVWPGAVSGRCAVQVQTATG</sequence>
<keyword evidence="12" id="KW-0282">Flagellum</keyword>
<dbReference type="RefSeq" id="WP_149108290.1">
    <property type="nucleotide sequence ID" value="NZ_CP042425.1"/>
</dbReference>
<dbReference type="Proteomes" id="UP000324974">
    <property type="component" value="Chromosome"/>
</dbReference>
<evidence type="ECO:0000256" key="7">
    <source>
        <dbReference type="ARBA" id="ARBA00022779"/>
    </source>
</evidence>